<keyword evidence="1" id="KW-0472">Membrane</keyword>
<keyword evidence="1" id="KW-1133">Transmembrane helix</keyword>
<reference evidence="2 3" key="1">
    <citation type="journal article" date="2015" name="PLoS ONE">
        <title>Lysis to Kill: Evaluation of the Lytic Abilities, and Genomics of Nine Bacteriophages Infective for Gordonia spp. and Their Potential Use in Activated Sludge Foam Biocontrol.</title>
        <authorList>
            <person name="Dyson Z.A."/>
            <person name="Tucci J."/>
            <person name="Seviour R.J."/>
            <person name="Petrovski S."/>
        </authorList>
    </citation>
    <scope>NUCLEOTIDE SEQUENCE [LARGE SCALE GENOMIC DNA]</scope>
</reference>
<evidence type="ECO:0000313" key="3">
    <source>
        <dbReference type="Proteomes" id="UP000202434"/>
    </source>
</evidence>
<evidence type="ECO:0000313" key="2">
    <source>
        <dbReference type="EMBL" id="AKI28648.1"/>
    </source>
</evidence>
<sequence length="71" mass="7458">MTTCPNGIEITNNACGEHCHGWCLLDGEPCAPDCRNPLDEPVPASRGDVALGAALGAMFPLLCWLASLIAY</sequence>
<protein>
    <submittedName>
        <fullName evidence="2">Uncharacterized protein</fullName>
    </submittedName>
</protein>
<dbReference type="KEGG" id="vg:26516790"/>
<feature type="transmembrane region" description="Helical" evidence="1">
    <location>
        <begin position="49"/>
        <end position="70"/>
    </location>
</feature>
<evidence type="ECO:0000256" key="1">
    <source>
        <dbReference type="SAM" id="Phobius"/>
    </source>
</evidence>
<proteinExistence type="predicted"/>
<dbReference type="EMBL" id="KR053200">
    <property type="protein sequence ID" value="AKI28648.1"/>
    <property type="molecule type" value="Genomic_DNA"/>
</dbReference>
<accession>A0A0K0MX81</accession>
<name>A0A0K0MX81_9CAUD</name>
<dbReference type="Proteomes" id="UP000202434">
    <property type="component" value="Segment"/>
</dbReference>
<dbReference type="GeneID" id="26516790"/>
<keyword evidence="3" id="KW-1185">Reference proteome</keyword>
<gene>
    <name evidence="2" type="ORF">GTE6_6</name>
</gene>
<keyword evidence="1" id="KW-0812">Transmembrane</keyword>
<organism evidence="2 3">
    <name type="scientific">Gordonia phage GTE6</name>
    <dbReference type="NCBI Taxonomy" id="1647474"/>
    <lineage>
        <taxon>Viruses</taxon>
        <taxon>Duplodnaviria</taxon>
        <taxon>Heunggongvirae</taxon>
        <taxon>Uroviricota</taxon>
        <taxon>Caudoviricetes</taxon>
        <taxon>Stackebrandtviridae</taxon>
        <taxon>Schenleyvirinae</taxon>
        <taxon>Dexdertvirus</taxon>
        <taxon>Dexdertvirus GTE6</taxon>
    </lineage>
</organism>
<dbReference type="RefSeq" id="YP_009188374.1">
    <property type="nucleotide sequence ID" value="NC_028665.1"/>
</dbReference>